<keyword evidence="2" id="KW-1185">Reference proteome</keyword>
<organism evidence="1 2">
    <name type="scientific">Marchantia polymorpha</name>
    <name type="common">Common liverwort</name>
    <name type="synonym">Marchantia aquatica</name>
    <dbReference type="NCBI Taxonomy" id="3197"/>
    <lineage>
        <taxon>Eukaryota</taxon>
        <taxon>Viridiplantae</taxon>
        <taxon>Streptophyta</taxon>
        <taxon>Embryophyta</taxon>
        <taxon>Marchantiophyta</taxon>
        <taxon>Marchantiopsida</taxon>
        <taxon>Marchantiidae</taxon>
        <taxon>Marchantiales</taxon>
        <taxon>Marchantiaceae</taxon>
        <taxon>Marchantia</taxon>
    </lineage>
</organism>
<name>A0A2R6XPM3_MARPO</name>
<dbReference type="Proteomes" id="UP000244005">
    <property type="component" value="Unassembled WGS sequence"/>
</dbReference>
<dbReference type="Gramene" id="Mp3g06200.1">
    <property type="protein sequence ID" value="Mp3g06200.1.cds"/>
    <property type="gene ID" value="Mp3g06200"/>
</dbReference>
<evidence type="ECO:0000313" key="1">
    <source>
        <dbReference type="EMBL" id="PTQ48052.1"/>
    </source>
</evidence>
<protein>
    <submittedName>
        <fullName evidence="1">Uncharacterized protein</fullName>
    </submittedName>
</protein>
<evidence type="ECO:0000313" key="2">
    <source>
        <dbReference type="Proteomes" id="UP000244005"/>
    </source>
</evidence>
<dbReference type="AlphaFoldDB" id="A0A2R6XPM3"/>
<proteinExistence type="predicted"/>
<sequence>MDYLWGARLGKFERRRKEFTWSTGKSDSAFLKVCGSLDKDRSISEYRNNRATDGKSHMMENFVCMVREWRNCKPKP</sequence>
<accession>A0A2R6XPM3</accession>
<dbReference type="EMBL" id="KZ772678">
    <property type="protein sequence ID" value="PTQ48052.1"/>
    <property type="molecule type" value="Genomic_DNA"/>
</dbReference>
<reference evidence="2" key="1">
    <citation type="journal article" date="2017" name="Cell">
        <title>Insights into land plant evolution garnered from the Marchantia polymorpha genome.</title>
        <authorList>
            <person name="Bowman J.L."/>
            <person name="Kohchi T."/>
            <person name="Yamato K.T."/>
            <person name="Jenkins J."/>
            <person name="Shu S."/>
            <person name="Ishizaki K."/>
            <person name="Yamaoka S."/>
            <person name="Nishihama R."/>
            <person name="Nakamura Y."/>
            <person name="Berger F."/>
            <person name="Adam C."/>
            <person name="Aki S.S."/>
            <person name="Althoff F."/>
            <person name="Araki T."/>
            <person name="Arteaga-Vazquez M.A."/>
            <person name="Balasubrmanian S."/>
            <person name="Barry K."/>
            <person name="Bauer D."/>
            <person name="Boehm C.R."/>
            <person name="Briginshaw L."/>
            <person name="Caballero-Perez J."/>
            <person name="Catarino B."/>
            <person name="Chen F."/>
            <person name="Chiyoda S."/>
            <person name="Chovatia M."/>
            <person name="Davies K.M."/>
            <person name="Delmans M."/>
            <person name="Demura T."/>
            <person name="Dierschke T."/>
            <person name="Dolan L."/>
            <person name="Dorantes-Acosta A.E."/>
            <person name="Eklund D.M."/>
            <person name="Florent S.N."/>
            <person name="Flores-Sandoval E."/>
            <person name="Fujiyama A."/>
            <person name="Fukuzawa H."/>
            <person name="Galik B."/>
            <person name="Grimanelli D."/>
            <person name="Grimwood J."/>
            <person name="Grossniklaus U."/>
            <person name="Hamada T."/>
            <person name="Haseloff J."/>
            <person name="Hetherington A.J."/>
            <person name="Higo A."/>
            <person name="Hirakawa Y."/>
            <person name="Hundley H.N."/>
            <person name="Ikeda Y."/>
            <person name="Inoue K."/>
            <person name="Inoue S.I."/>
            <person name="Ishida S."/>
            <person name="Jia Q."/>
            <person name="Kakita M."/>
            <person name="Kanazawa T."/>
            <person name="Kawai Y."/>
            <person name="Kawashima T."/>
            <person name="Kennedy M."/>
            <person name="Kinose K."/>
            <person name="Kinoshita T."/>
            <person name="Kohara Y."/>
            <person name="Koide E."/>
            <person name="Komatsu K."/>
            <person name="Kopischke S."/>
            <person name="Kubo M."/>
            <person name="Kyozuka J."/>
            <person name="Lagercrantz U."/>
            <person name="Lin S.S."/>
            <person name="Lindquist E."/>
            <person name="Lipzen A.M."/>
            <person name="Lu C.W."/>
            <person name="De Luna E."/>
            <person name="Martienssen R.A."/>
            <person name="Minamino N."/>
            <person name="Mizutani M."/>
            <person name="Mizutani M."/>
            <person name="Mochizuki N."/>
            <person name="Monte I."/>
            <person name="Mosher R."/>
            <person name="Nagasaki H."/>
            <person name="Nakagami H."/>
            <person name="Naramoto S."/>
            <person name="Nishitani K."/>
            <person name="Ohtani M."/>
            <person name="Okamoto T."/>
            <person name="Okumura M."/>
            <person name="Phillips J."/>
            <person name="Pollak B."/>
            <person name="Reinders A."/>
            <person name="Rovekamp M."/>
            <person name="Sano R."/>
            <person name="Sawa S."/>
            <person name="Schmid M.W."/>
            <person name="Shirakawa M."/>
            <person name="Solano R."/>
            <person name="Spunde A."/>
            <person name="Suetsugu N."/>
            <person name="Sugano S."/>
            <person name="Sugiyama A."/>
            <person name="Sun R."/>
            <person name="Suzuki Y."/>
            <person name="Takenaka M."/>
            <person name="Takezawa D."/>
            <person name="Tomogane H."/>
            <person name="Tsuzuki M."/>
            <person name="Ueda T."/>
            <person name="Umeda M."/>
            <person name="Ward J.M."/>
            <person name="Watanabe Y."/>
            <person name="Yazaki K."/>
            <person name="Yokoyama R."/>
            <person name="Yoshitake Y."/>
            <person name="Yotsui I."/>
            <person name="Zachgo S."/>
            <person name="Schmutz J."/>
        </authorList>
    </citation>
    <scope>NUCLEOTIDE SEQUENCE [LARGE SCALE GENOMIC DNA]</scope>
    <source>
        <strain evidence="2">Tak-1</strain>
    </source>
</reference>
<gene>
    <name evidence="1" type="ORF">MARPO_0006s0090</name>
</gene>